<evidence type="ECO:0000256" key="1">
    <source>
        <dbReference type="SAM" id="MobiDB-lite"/>
    </source>
</evidence>
<protein>
    <recommendedName>
        <fullName evidence="4">RanBP2-type domain-containing protein</fullName>
    </recommendedName>
</protein>
<reference evidence="2 3" key="1">
    <citation type="submission" date="2016-07" db="EMBL/GenBank/DDBJ databases">
        <title>Pervasive Adenine N6-methylation of Active Genes in Fungi.</title>
        <authorList>
            <consortium name="DOE Joint Genome Institute"/>
            <person name="Mondo S.J."/>
            <person name="Dannebaum R.O."/>
            <person name="Kuo R.C."/>
            <person name="Labutti K."/>
            <person name="Haridas S."/>
            <person name="Kuo A."/>
            <person name="Salamov A."/>
            <person name="Ahrendt S.R."/>
            <person name="Lipzen A."/>
            <person name="Sullivan W."/>
            <person name="Andreopoulos W.B."/>
            <person name="Clum A."/>
            <person name="Lindquist E."/>
            <person name="Daum C."/>
            <person name="Ramamoorthy G.K."/>
            <person name="Gryganskyi A."/>
            <person name="Culley D."/>
            <person name="Magnuson J.K."/>
            <person name="James T.Y."/>
            <person name="O'Malley M.A."/>
            <person name="Stajich J.E."/>
            <person name="Spatafora J.W."/>
            <person name="Visel A."/>
            <person name="Grigoriev I.V."/>
        </authorList>
    </citation>
    <scope>NUCLEOTIDE SEQUENCE [LARGE SCALE GENOMIC DNA]</scope>
    <source>
        <strain evidence="2 3">CBS 115471</strain>
    </source>
</reference>
<keyword evidence="3" id="KW-1185">Reference proteome</keyword>
<organism evidence="2 3">
    <name type="scientific">Clohesyomyces aquaticus</name>
    <dbReference type="NCBI Taxonomy" id="1231657"/>
    <lineage>
        <taxon>Eukaryota</taxon>
        <taxon>Fungi</taxon>
        <taxon>Dikarya</taxon>
        <taxon>Ascomycota</taxon>
        <taxon>Pezizomycotina</taxon>
        <taxon>Dothideomycetes</taxon>
        <taxon>Pleosporomycetidae</taxon>
        <taxon>Pleosporales</taxon>
        <taxon>Lindgomycetaceae</taxon>
        <taxon>Clohesyomyces</taxon>
    </lineage>
</organism>
<feature type="region of interest" description="Disordered" evidence="1">
    <location>
        <begin position="492"/>
        <end position="511"/>
    </location>
</feature>
<comment type="caution">
    <text evidence="2">The sequence shown here is derived from an EMBL/GenBank/DDBJ whole genome shotgun (WGS) entry which is preliminary data.</text>
</comment>
<feature type="region of interest" description="Disordered" evidence="1">
    <location>
        <begin position="396"/>
        <end position="439"/>
    </location>
</feature>
<feature type="region of interest" description="Disordered" evidence="1">
    <location>
        <begin position="525"/>
        <end position="559"/>
    </location>
</feature>
<evidence type="ECO:0000313" key="3">
    <source>
        <dbReference type="Proteomes" id="UP000193144"/>
    </source>
</evidence>
<feature type="region of interest" description="Disordered" evidence="1">
    <location>
        <begin position="1"/>
        <end position="22"/>
    </location>
</feature>
<feature type="compositionally biased region" description="Polar residues" evidence="1">
    <location>
        <begin position="1"/>
        <end position="20"/>
    </location>
</feature>
<sequence>MASNQASNPRRFRNTQSPSDSAVDKIKRLEATLAAKEAQLDRYSKAINQAHDVINHLVQYAQVSPQSVLLCNFSRLPLCRDVLRRIKTGAVSSIRRFFAHGPHGEKIFGVVVVFMKTEAASKFFASYQNQPLQIGGDGVTLNYRTDVQGTMQMDTHNEMSRLVMLWKPVLSFPKDLIGKIMVQAVLPESDEEKAAAGTSFVPGWVTPLEKEYVAAFGIKTPLFAEFVVEVVRHAQVPAAGQQLGTHFGLLLEFTSVKACKEWLESMNGDKLFQGCLYEVLEDPCDGGQSPTLKVPHAAIPLAAGLDTEIQDDNKDAKKPQGSGNDHSGQKRNRSSTGPDDGAHDGKHPTLKQSYPHSNSPMPCRFKHELGDWDCQHCGYHNKGTHKTTVCRRCSASATSASKEPDTAAKRPRLGNPKASNMSSFVGGSEYKADPSKESVMPSPFPFGPATTNPLGGPAQGQDQGNAPLTNVFKFAVVNQGKGESLIDLGDVSAPAPPPSPDLAPEAKAKQSTIEQMFGLQSNLRFPTIDSIPPANQPATGGEKGNAAPADGMEIDSEEM</sequence>
<dbReference type="EMBL" id="MCFA01000061">
    <property type="protein sequence ID" value="ORY11395.1"/>
    <property type="molecule type" value="Genomic_DNA"/>
</dbReference>
<dbReference type="Proteomes" id="UP000193144">
    <property type="component" value="Unassembled WGS sequence"/>
</dbReference>
<feature type="region of interest" description="Disordered" evidence="1">
    <location>
        <begin position="312"/>
        <end position="358"/>
    </location>
</feature>
<dbReference type="AlphaFoldDB" id="A0A1Y1ZNJ7"/>
<accession>A0A1Y1ZNJ7</accession>
<name>A0A1Y1ZNJ7_9PLEO</name>
<evidence type="ECO:0008006" key="4">
    <source>
        <dbReference type="Google" id="ProtNLM"/>
    </source>
</evidence>
<proteinExistence type="predicted"/>
<gene>
    <name evidence="2" type="ORF">BCR34DRAFT_614600</name>
</gene>
<evidence type="ECO:0000313" key="2">
    <source>
        <dbReference type="EMBL" id="ORY11395.1"/>
    </source>
</evidence>